<reference evidence="1" key="1">
    <citation type="submission" date="2023-07" db="EMBL/GenBank/DDBJ databases">
        <title>Sorghum-associated microbial communities from plants grown in Nebraska, USA.</title>
        <authorList>
            <person name="Schachtman D."/>
        </authorList>
    </citation>
    <scope>NUCLEOTIDE SEQUENCE</scope>
    <source>
        <strain evidence="1">BE56</strain>
    </source>
</reference>
<dbReference type="EMBL" id="JAVDTH010000004">
    <property type="protein sequence ID" value="MDR6711516.1"/>
    <property type="molecule type" value="Genomic_DNA"/>
</dbReference>
<sequence>MDVLNAMQVFVSVVETGSFTNAAQSLHMHRPAVSKSIQLLEQRLDGRLLNRSTRRLSMTPEGEAFYHRCKAILDNVGQAMASLSDRPARLVGKLRVDLPVSVGHLLIIPSLMEFQQRYPGIELTLGTSDKPIDLISEGVDCVVRLGALEDSSLIASGIGYLPMVTCASPAYLARHGVPERIADLSEHFAVNYFSGSNPRTLEWLFVQGDEIQTVRVRSAINVNDTQGFVASALAGFGLIQGPALNVQPHLDSGALVRVMQHCPVPSKRVSILYPHRDLMPPAVEVFVAWLRSLMTDKGLAQP</sequence>
<comment type="caution">
    <text evidence="1">The sequence shown here is derived from an EMBL/GenBank/DDBJ whole genome shotgun (WGS) entry which is preliminary data.</text>
</comment>
<evidence type="ECO:0000313" key="2">
    <source>
        <dbReference type="Proteomes" id="UP001259587"/>
    </source>
</evidence>
<name>A0ACC6JZ96_9PSED</name>
<protein>
    <submittedName>
        <fullName evidence="1">DNA-binding transcriptional LysR family regulator</fullName>
    </submittedName>
</protein>
<keyword evidence="1" id="KW-0238">DNA-binding</keyword>
<organism evidence="1 2">
    <name type="scientific">Pseudomonas hunanensis</name>
    <dbReference type="NCBI Taxonomy" id="1247546"/>
    <lineage>
        <taxon>Bacteria</taxon>
        <taxon>Pseudomonadati</taxon>
        <taxon>Pseudomonadota</taxon>
        <taxon>Gammaproteobacteria</taxon>
        <taxon>Pseudomonadales</taxon>
        <taxon>Pseudomonadaceae</taxon>
        <taxon>Pseudomonas</taxon>
    </lineage>
</organism>
<accession>A0ACC6JZ96</accession>
<dbReference type="Proteomes" id="UP001259587">
    <property type="component" value="Unassembled WGS sequence"/>
</dbReference>
<gene>
    <name evidence="1" type="ORF">J2W83_001110</name>
</gene>
<keyword evidence="2" id="KW-1185">Reference proteome</keyword>
<proteinExistence type="predicted"/>
<evidence type="ECO:0000313" key="1">
    <source>
        <dbReference type="EMBL" id="MDR6711516.1"/>
    </source>
</evidence>